<feature type="transmembrane region" description="Helical" evidence="6">
    <location>
        <begin position="328"/>
        <end position="347"/>
    </location>
</feature>
<comment type="similarity">
    <text evidence="2">Belongs to the TMEM144 family.</text>
</comment>
<feature type="transmembrane region" description="Helical" evidence="6">
    <location>
        <begin position="107"/>
        <end position="128"/>
    </location>
</feature>
<sequence length="351" mass="38988">MDIFLNENITTTIAPPIQPYPIWAGYLAVVISVLFFGSNFVPAAKYPIGDGVSFQFFLCCGIWLTGVIVNLIVGNPPFYPLVIAGGVLWTSGNVLSMFVIPINGLGLSMLLWCTSNLFIGWASGHFGWFGLKAEEVQYPIYNYLGVAIAVISGLIFLGIRSNQNKENLEENESLSTGLINSTNEKKIFTKRTQMRILGCFLAILSGVLFGLVFTPSTYIQDHHEKYPQSTKNGLHYIFSMYTGILFSSLIYFMIYIICKRNRPYISIESIFPAFLSGIMWGIAQSGFILANSVLSQAISFPLISIGPGTIATLWSILYIKDIRGKRNYFIFIIGTLIRIVAAVFIILSKPK</sequence>
<keyword evidence="5 6" id="KW-0472">Membrane</keyword>
<evidence type="ECO:0000256" key="6">
    <source>
        <dbReference type="SAM" id="Phobius"/>
    </source>
</evidence>
<dbReference type="AlphaFoldDB" id="A0A815JMK0"/>
<keyword evidence="9" id="KW-1185">Reference proteome</keyword>
<dbReference type="OrthoDB" id="426527at2759"/>
<dbReference type="PANTHER" id="PTHR16119:SF17">
    <property type="entry name" value="TRANSMEMBRANE PROTEIN 144"/>
    <property type="match status" value="1"/>
</dbReference>
<feature type="transmembrane region" description="Helical" evidence="6">
    <location>
        <begin position="53"/>
        <end position="72"/>
    </location>
</feature>
<dbReference type="Pfam" id="PF07857">
    <property type="entry name" value="TMEM144"/>
    <property type="match status" value="1"/>
</dbReference>
<accession>A0A815JMK0</accession>
<evidence type="ECO:0008006" key="11">
    <source>
        <dbReference type="Google" id="ProtNLM"/>
    </source>
</evidence>
<evidence type="ECO:0000313" key="8">
    <source>
        <dbReference type="EMBL" id="CAF1384260.1"/>
    </source>
</evidence>
<dbReference type="InterPro" id="IPR012435">
    <property type="entry name" value="TMEM144"/>
</dbReference>
<feature type="transmembrane region" description="Helical" evidence="6">
    <location>
        <begin position="194"/>
        <end position="213"/>
    </location>
</feature>
<feature type="transmembrane region" description="Helical" evidence="6">
    <location>
        <begin position="296"/>
        <end position="316"/>
    </location>
</feature>
<reference evidence="8" key="1">
    <citation type="submission" date="2021-02" db="EMBL/GenBank/DDBJ databases">
        <authorList>
            <person name="Nowell W R."/>
        </authorList>
    </citation>
    <scope>NUCLEOTIDE SEQUENCE</scope>
</reference>
<keyword evidence="4 6" id="KW-1133">Transmembrane helix</keyword>
<protein>
    <recommendedName>
        <fullName evidence="11">Transmembrane protein 144</fullName>
    </recommendedName>
</protein>
<dbReference type="EMBL" id="CAJNOJ010000303">
    <property type="protein sequence ID" value="CAF1384260.1"/>
    <property type="molecule type" value="Genomic_DNA"/>
</dbReference>
<feature type="transmembrane region" description="Helical" evidence="6">
    <location>
        <begin position="140"/>
        <end position="159"/>
    </location>
</feature>
<keyword evidence="3 6" id="KW-0812">Transmembrane</keyword>
<dbReference type="InterPro" id="IPR010651">
    <property type="entry name" value="Sugar_transport"/>
</dbReference>
<dbReference type="GO" id="GO:0016020">
    <property type="term" value="C:membrane"/>
    <property type="evidence" value="ECO:0007669"/>
    <property type="project" value="UniProtKB-SubCell"/>
</dbReference>
<organism evidence="8 10">
    <name type="scientific">Adineta ricciae</name>
    <name type="common">Rotifer</name>
    <dbReference type="NCBI Taxonomy" id="249248"/>
    <lineage>
        <taxon>Eukaryota</taxon>
        <taxon>Metazoa</taxon>
        <taxon>Spiralia</taxon>
        <taxon>Gnathifera</taxon>
        <taxon>Rotifera</taxon>
        <taxon>Eurotatoria</taxon>
        <taxon>Bdelloidea</taxon>
        <taxon>Adinetida</taxon>
        <taxon>Adinetidae</taxon>
        <taxon>Adineta</taxon>
    </lineage>
</organism>
<feature type="transmembrane region" description="Helical" evidence="6">
    <location>
        <begin position="233"/>
        <end position="258"/>
    </location>
</feature>
<evidence type="ECO:0000256" key="4">
    <source>
        <dbReference type="ARBA" id="ARBA00022989"/>
    </source>
</evidence>
<feature type="transmembrane region" description="Helical" evidence="6">
    <location>
        <begin position="78"/>
        <end position="100"/>
    </location>
</feature>
<evidence type="ECO:0000256" key="3">
    <source>
        <dbReference type="ARBA" id="ARBA00022692"/>
    </source>
</evidence>
<dbReference type="Proteomes" id="UP000663828">
    <property type="component" value="Unassembled WGS sequence"/>
</dbReference>
<evidence type="ECO:0000256" key="1">
    <source>
        <dbReference type="ARBA" id="ARBA00004141"/>
    </source>
</evidence>
<proteinExistence type="inferred from homology"/>
<dbReference type="GO" id="GO:0015144">
    <property type="term" value="F:carbohydrate transmembrane transporter activity"/>
    <property type="evidence" value="ECO:0007669"/>
    <property type="project" value="InterPro"/>
</dbReference>
<name>A0A815JMK0_ADIRI</name>
<dbReference type="EMBL" id="CAJNOR010001404">
    <property type="protein sequence ID" value="CAF1137209.1"/>
    <property type="molecule type" value="Genomic_DNA"/>
</dbReference>
<evidence type="ECO:0000256" key="5">
    <source>
        <dbReference type="ARBA" id="ARBA00023136"/>
    </source>
</evidence>
<feature type="transmembrane region" description="Helical" evidence="6">
    <location>
        <begin position="20"/>
        <end position="41"/>
    </location>
</feature>
<evidence type="ECO:0000313" key="9">
    <source>
        <dbReference type="Proteomes" id="UP000663828"/>
    </source>
</evidence>
<comment type="subcellular location">
    <subcellularLocation>
        <location evidence="1">Membrane</location>
        <topology evidence="1">Multi-pass membrane protein</topology>
    </subcellularLocation>
</comment>
<dbReference type="PANTHER" id="PTHR16119">
    <property type="entry name" value="TRANSMEMBRANE PROTEIN 144"/>
    <property type="match status" value="1"/>
</dbReference>
<gene>
    <name evidence="8" type="ORF">EDS130_LOCUS35108</name>
    <name evidence="7" type="ORF">XAT740_LOCUS20222</name>
</gene>
<comment type="caution">
    <text evidence="8">The sequence shown here is derived from an EMBL/GenBank/DDBJ whole genome shotgun (WGS) entry which is preliminary data.</text>
</comment>
<feature type="transmembrane region" description="Helical" evidence="6">
    <location>
        <begin position="270"/>
        <end position="290"/>
    </location>
</feature>
<evidence type="ECO:0000313" key="10">
    <source>
        <dbReference type="Proteomes" id="UP000663852"/>
    </source>
</evidence>
<evidence type="ECO:0000256" key="2">
    <source>
        <dbReference type="ARBA" id="ARBA00005731"/>
    </source>
</evidence>
<evidence type="ECO:0000313" key="7">
    <source>
        <dbReference type="EMBL" id="CAF1137209.1"/>
    </source>
</evidence>
<dbReference type="Proteomes" id="UP000663852">
    <property type="component" value="Unassembled WGS sequence"/>
</dbReference>